<comment type="caution">
    <text evidence="12">The sequence shown here is derived from an EMBL/GenBank/DDBJ whole genome shotgun (WGS) entry which is preliminary data.</text>
</comment>
<dbReference type="SUPFAM" id="SSF51395">
    <property type="entry name" value="FMN-linked oxidoreductases"/>
    <property type="match status" value="1"/>
</dbReference>
<dbReference type="PRINTS" id="PR00469">
    <property type="entry name" value="PNDRDTASEII"/>
</dbReference>
<evidence type="ECO:0000256" key="5">
    <source>
        <dbReference type="ARBA" id="ARBA00022643"/>
    </source>
</evidence>
<dbReference type="Gene3D" id="3.40.50.720">
    <property type="entry name" value="NAD(P)-binding Rossmann-like Domain"/>
    <property type="match status" value="1"/>
</dbReference>
<dbReference type="GO" id="GO:0051536">
    <property type="term" value="F:iron-sulfur cluster binding"/>
    <property type="evidence" value="ECO:0007669"/>
    <property type="project" value="UniProtKB-KW"/>
</dbReference>
<accession>A0AAW4X2J4</accession>
<dbReference type="Pfam" id="PF07992">
    <property type="entry name" value="Pyr_redox_2"/>
    <property type="match status" value="2"/>
</dbReference>
<gene>
    <name evidence="12" type="ORF">LJ207_11850</name>
</gene>
<protein>
    <submittedName>
        <fullName evidence="12">NAD(P)/FAD-dependent oxidoreductase</fullName>
    </submittedName>
</protein>
<keyword evidence="5" id="KW-0288">FMN</keyword>
<keyword evidence="4" id="KW-0285">Flavoprotein</keyword>
<keyword evidence="13" id="KW-1185">Reference proteome</keyword>
<dbReference type="CDD" id="cd02803">
    <property type="entry name" value="OYE_like_FMN_family"/>
    <property type="match status" value="1"/>
</dbReference>
<sequence length="646" mass="71309">MGKKLLQEISINGLELKNRISMAPMYTKYASESGEVSDKLIEYFARRAKNGVALIILENTCIEWEQGRIYGNPVAIYDDRFLPALNELVKAVHRYGAKIIPEIHHVGRQVFSSNLNGKPPLAPSAVKSKVGGDMPKKMTEEEIIATIKAFGDAALRAKKAEFDGVELHGAHGYLIQEFISPLTNLRNDKWGGSFKNRCRFAVEIIRDIRSKVGEDFPLFFRFSAEESSAGGLTLEEGLKYAKVLEAEGVDCLDVTHGNYESLKHFPMQGDSFDQLIYLSEAVKNDVSIPVIAVGSLGIKPEIANNVLEEKKADLINIGRELLADSEFAKKVANNNYDEIRTCLRCNECTGSVDTGKYLACAVNPELGYEYKNLLKLSQDPKNIVVVGAGPAGLEYSITAAKLGHKVTILEKNDQIGGLVKIASIPAYKNTEFSGLLKYYRTMLKRLAINLKLSTKATADIIEEYSPDIVVLAVGSKAIKLPLKGNEHAEIAVDKLADDCQGLGKDICVIGGSGVGIDTAMFLREKNKNVKIIEMQSEIAGELSPMLSTHLKKVVKENDIEVLTSHLVKEIKENSVIVEHNDQEKEINCDNILSAVGFKNLDTTEMEKELEKKGIKVQKLRVENGCGHIMDATRNGFWSALEIDKNF</sequence>
<dbReference type="Gene3D" id="3.50.50.60">
    <property type="entry name" value="FAD/NAD(P)-binding domain"/>
    <property type="match status" value="1"/>
</dbReference>
<organism evidence="12 13">
    <name type="scientific">Halanaerobium polyolivorans</name>
    <dbReference type="NCBI Taxonomy" id="2886943"/>
    <lineage>
        <taxon>Bacteria</taxon>
        <taxon>Bacillati</taxon>
        <taxon>Bacillota</taxon>
        <taxon>Clostridia</taxon>
        <taxon>Halanaerobiales</taxon>
        <taxon>Halanaerobiaceae</taxon>
        <taxon>Halanaerobium</taxon>
    </lineage>
</organism>
<dbReference type="InterPro" id="IPR036188">
    <property type="entry name" value="FAD/NAD-bd_sf"/>
</dbReference>
<evidence type="ECO:0000256" key="8">
    <source>
        <dbReference type="ARBA" id="ARBA00023004"/>
    </source>
</evidence>
<dbReference type="AlphaFoldDB" id="A0AAW4X2J4"/>
<name>A0AAW4X2J4_9FIRM</name>
<evidence type="ECO:0000259" key="10">
    <source>
        <dbReference type="Pfam" id="PF00724"/>
    </source>
</evidence>
<comment type="similarity">
    <text evidence="3">In the N-terminal section; belongs to the NADH:flavin oxidoreductase/NADH oxidase family.</text>
</comment>
<evidence type="ECO:0000256" key="1">
    <source>
        <dbReference type="ARBA" id="ARBA00001917"/>
    </source>
</evidence>
<keyword evidence="6" id="KW-0479">Metal-binding</keyword>
<dbReference type="InterPro" id="IPR013785">
    <property type="entry name" value="Aldolase_TIM"/>
</dbReference>
<evidence type="ECO:0000256" key="2">
    <source>
        <dbReference type="ARBA" id="ARBA00001966"/>
    </source>
</evidence>
<dbReference type="GO" id="GO:0010181">
    <property type="term" value="F:FMN binding"/>
    <property type="evidence" value="ECO:0007669"/>
    <property type="project" value="InterPro"/>
</dbReference>
<dbReference type="RefSeq" id="WP_229346708.1">
    <property type="nucleotide sequence ID" value="NZ_JAJFAT010000028.1"/>
</dbReference>
<evidence type="ECO:0000256" key="4">
    <source>
        <dbReference type="ARBA" id="ARBA00022630"/>
    </source>
</evidence>
<feature type="domain" description="NADH:flavin oxidoreductase/NADH oxidase N-terminal" evidence="10">
    <location>
        <begin position="5"/>
        <end position="337"/>
    </location>
</feature>
<dbReference type="PRINTS" id="PR00368">
    <property type="entry name" value="FADPNR"/>
</dbReference>
<dbReference type="InterPro" id="IPR051793">
    <property type="entry name" value="NADH:flavin_oxidoreductase"/>
</dbReference>
<evidence type="ECO:0000313" key="12">
    <source>
        <dbReference type="EMBL" id="MCC3146008.1"/>
    </source>
</evidence>
<evidence type="ECO:0000259" key="11">
    <source>
        <dbReference type="Pfam" id="PF07992"/>
    </source>
</evidence>
<dbReference type="InterPro" id="IPR001155">
    <property type="entry name" value="OxRdtase_FMN_N"/>
</dbReference>
<keyword evidence="9" id="KW-0411">Iron-sulfur</keyword>
<comment type="cofactor">
    <cofactor evidence="2">
        <name>[4Fe-4S] cluster</name>
        <dbReference type="ChEBI" id="CHEBI:49883"/>
    </cofactor>
</comment>
<evidence type="ECO:0000313" key="13">
    <source>
        <dbReference type="Proteomes" id="UP001199296"/>
    </source>
</evidence>
<keyword evidence="8" id="KW-0408">Iron</keyword>
<feature type="domain" description="FAD/NAD(P)-binding" evidence="11">
    <location>
        <begin position="462"/>
        <end position="616"/>
    </location>
</feature>
<keyword evidence="7" id="KW-0560">Oxidoreductase</keyword>
<evidence type="ECO:0000256" key="9">
    <source>
        <dbReference type="ARBA" id="ARBA00023014"/>
    </source>
</evidence>
<evidence type="ECO:0000256" key="3">
    <source>
        <dbReference type="ARBA" id="ARBA00011048"/>
    </source>
</evidence>
<dbReference type="SUPFAM" id="SSF51905">
    <property type="entry name" value="FAD/NAD(P)-binding domain"/>
    <property type="match status" value="1"/>
</dbReference>
<dbReference type="PANTHER" id="PTHR42917">
    <property type="entry name" value="2,4-DIENOYL-COA REDUCTASE"/>
    <property type="match status" value="1"/>
</dbReference>
<dbReference type="GO" id="GO:0016491">
    <property type="term" value="F:oxidoreductase activity"/>
    <property type="evidence" value="ECO:0007669"/>
    <property type="project" value="UniProtKB-KW"/>
</dbReference>
<dbReference type="Pfam" id="PF00724">
    <property type="entry name" value="Oxidored_FMN"/>
    <property type="match status" value="1"/>
</dbReference>
<dbReference type="PANTHER" id="PTHR42917:SF2">
    <property type="entry name" value="2,4-DIENOYL-COA REDUCTASE [(2E)-ENOYL-COA-PRODUCING]"/>
    <property type="match status" value="1"/>
</dbReference>
<dbReference type="Gene3D" id="3.20.20.70">
    <property type="entry name" value="Aldolase class I"/>
    <property type="match status" value="1"/>
</dbReference>
<comment type="cofactor">
    <cofactor evidence="1">
        <name>FMN</name>
        <dbReference type="ChEBI" id="CHEBI:58210"/>
    </cofactor>
</comment>
<dbReference type="EMBL" id="JAJFAT010000028">
    <property type="protein sequence ID" value="MCC3146008.1"/>
    <property type="molecule type" value="Genomic_DNA"/>
</dbReference>
<feature type="domain" description="FAD/NAD(P)-binding" evidence="11">
    <location>
        <begin position="371"/>
        <end position="416"/>
    </location>
</feature>
<evidence type="ECO:0000256" key="7">
    <source>
        <dbReference type="ARBA" id="ARBA00023002"/>
    </source>
</evidence>
<reference evidence="12 13" key="1">
    <citation type="submission" date="2021-10" db="EMBL/GenBank/DDBJ databases">
        <authorList>
            <person name="Grouzdev D.S."/>
            <person name="Pantiukh K.S."/>
            <person name="Krutkina M.S."/>
        </authorList>
    </citation>
    <scope>NUCLEOTIDE SEQUENCE [LARGE SCALE GENOMIC DNA]</scope>
    <source>
        <strain evidence="12 13">Z-7514</strain>
    </source>
</reference>
<evidence type="ECO:0000256" key="6">
    <source>
        <dbReference type="ARBA" id="ARBA00022723"/>
    </source>
</evidence>
<proteinExistence type="inferred from homology"/>
<dbReference type="GO" id="GO:0046872">
    <property type="term" value="F:metal ion binding"/>
    <property type="evidence" value="ECO:0007669"/>
    <property type="project" value="UniProtKB-KW"/>
</dbReference>
<dbReference type="InterPro" id="IPR023753">
    <property type="entry name" value="FAD/NAD-binding_dom"/>
</dbReference>
<dbReference type="Proteomes" id="UP001199296">
    <property type="component" value="Unassembled WGS sequence"/>
</dbReference>